<dbReference type="EMBL" id="JACMSC010000017">
    <property type="protein sequence ID" value="KAG6479043.1"/>
    <property type="molecule type" value="Genomic_DNA"/>
</dbReference>
<comment type="caution">
    <text evidence="1">The sequence shown here is derived from an EMBL/GenBank/DDBJ whole genome shotgun (WGS) entry which is preliminary data.</text>
</comment>
<accession>A0A8J5F0W7</accession>
<reference evidence="1 2" key="1">
    <citation type="submission" date="2020-08" db="EMBL/GenBank/DDBJ databases">
        <title>Plant Genome Project.</title>
        <authorList>
            <person name="Zhang R.-G."/>
        </authorList>
    </citation>
    <scope>NUCLEOTIDE SEQUENCE [LARGE SCALE GENOMIC DNA]</scope>
    <source>
        <tissue evidence="1">Rhizome</tissue>
    </source>
</reference>
<protein>
    <submittedName>
        <fullName evidence="1">Uncharacterized protein</fullName>
    </submittedName>
</protein>
<gene>
    <name evidence="1" type="ORF">ZIOFF_062498</name>
</gene>
<evidence type="ECO:0000313" key="1">
    <source>
        <dbReference type="EMBL" id="KAG6479043.1"/>
    </source>
</evidence>
<organism evidence="1 2">
    <name type="scientific">Zingiber officinale</name>
    <name type="common">Ginger</name>
    <name type="synonym">Amomum zingiber</name>
    <dbReference type="NCBI Taxonomy" id="94328"/>
    <lineage>
        <taxon>Eukaryota</taxon>
        <taxon>Viridiplantae</taxon>
        <taxon>Streptophyta</taxon>
        <taxon>Embryophyta</taxon>
        <taxon>Tracheophyta</taxon>
        <taxon>Spermatophyta</taxon>
        <taxon>Magnoliopsida</taxon>
        <taxon>Liliopsida</taxon>
        <taxon>Zingiberales</taxon>
        <taxon>Zingiberaceae</taxon>
        <taxon>Zingiber</taxon>
    </lineage>
</organism>
<name>A0A8J5F0W7_ZINOF</name>
<keyword evidence="2" id="KW-1185">Reference proteome</keyword>
<sequence length="74" mass="8602">MESHVKEPSSENATQLKSFYALRQSPMAMYVNWPPTTIHQAKLSYTVASERLWPKWPTRSQIMSSSAYSFGYRK</sequence>
<evidence type="ECO:0000313" key="2">
    <source>
        <dbReference type="Proteomes" id="UP000734854"/>
    </source>
</evidence>
<dbReference type="Proteomes" id="UP000734854">
    <property type="component" value="Unassembled WGS sequence"/>
</dbReference>
<proteinExistence type="predicted"/>
<dbReference type="AlphaFoldDB" id="A0A8J5F0W7"/>